<name>A0AAX3BFX1_9SPIR</name>
<dbReference type="PANTHER" id="PTHR23090:SF9">
    <property type="entry name" value="GLUTAMINE-DEPENDENT NAD(+) SYNTHETASE"/>
    <property type="match status" value="1"/>
</dbReference>
<evidence type="ECO:0000313" key="11">
    <source>
        <dbReference type="EMBL" id="URA11302.1"/>
    </source>
</evidence>
<feature type="binding site" evidence="7">
    <location>
        <position position="411"/>
    </location>
    <ligand>
        <name>deamido-NAD(+)</name>
        <dbReference type="ChEBI" id="CHEBI:58437"/>
        <note>ligand shared between two neighboring subunits</note>
    </ligand>
</feature>
<reference evidence="11" key="1">
    <citation type="submission" date="2021-04" db="EMBL/GenBank/DDBJ databases">
        <authorList>
            <person name="Postec A."/>
        </authorList>
    </citation>
    <scope>NUCLEOTIDE SEQUENCE</scope>
    <source>
        <strain evidence="11">F1F22</strain>
    </source>
</reference>
<organism evidence="11 12">
    <name type="scientific">Thermospira aquatica</name>
    <dbReference type="NCBI Taxonomy" id="2828656"/>
    <lineage>
        <taxon>Bacteria</taxon>
        <taxon>Pseudomonadati</taxon>
        <taxon>Spirochaetota</taxon>
        <taxon>Spirochaetia</taxon>
        <taxon>Brevinematales</taxon>
        <taxon>Thermospiraceae</taxon>
        <taxon>Thermospira</taxon>
    </lineage>
</organism>
<accession>A0AAX3BFX1</accession>
<feature type="binding site" evidence="7">
    <location>
        <position position="177"/>
    </location>
    <ligand>
        <name>L-glutamine</name>
        <dbReference type="ChEBI" id="CHEBI:58359"/>
    </ligand>
</feature>
<dbReference type="RefSeq" id="WP_271436434.1">
    <property type="nucleotide sequence ID" value="NZ_CP073355.1"/>
</dbReference>
<dbReference type="InterPro" id="IPR003694">
    <property type="entry name" value="NAD_synthase"/>
</dbReference>
<gene>
    <name evidence="7" type="primary">nadE</name>
    <name evidence="11" type="ORF">KDW03_05780</name>
</gene>
<feature type="binding site" evidence="7">
    <location>
        <position position="119"/>
    </location>
    <ligand>
        <name>L-glutamine</name>
        <dbReference type="ChEBI" id="CHEBI:58359"/>
    </ligand>
</feature>
<dbReference type="NCBIfam" id="TIGR00552">
    <property type="entry name" value="nadE"/>
    <property type="match status" value="1"/>
</dbReference>
<dbReference type="SUPFAM" id="SSF52402">
    <property type="entry name" value="Adenine nucleotide alpha hydrolases-like"/>
    <property type="match status" value="1"/>
</dbReference>
<dbReference type="NCBIfam" id="NF010588">
    <property type="entry name" value="PRK13981.1"/>
    <property type="match status" value="1"/>
</dbReference>
<feature type="domain" description="CN hydrolase" evidence="10">
    <location>
        <begin position="4"/>
        <end position="247"/>
    </location>
</feature>
<dbReference type="PANTHER" id="PTHR23090">
    <property type="entry name" value="NH 3 /GLUTAMINE-DEPENDENT NAD + SYNTHETASE"/>
    <property type="match status" value="1"/>
</dbReference>
<evidence type="ECO:0000256" key="7">
    <source>
        <dbReference type="HAMAP-Rule" id="MF_02090"/>
    </source>
</evidence>
<dbReference type="HAMAP" id="MF_02090">
    <property type="entry name" value="NadE_glutamine_dep"/>
    <property type="match status" value="1"/>
</dbReference>
<sequence length="586" mass="65693">MSSLRIALCQVNPTVGDIHNNTEKILSFWKNASHDGAHIAVFPELCLPGYPPEDLLYKTEFLQANLAALNRLVESSQKIPTALIVGFIDQDESGIYNAAALIANGEIIDIYHKIFLPNYGVFDEKRYFNEGKHLSVCTINGIKTAISICEDIWYPDGPMHFSSLIEDVQVVFNLSASPFHKEKPSQRERMLTTRASDENTMVVMVNAVGGQDELVFDGHSCIIGPKGNIVARLKAFEEDYQCVDVSFVSVLQNRLKDARRRQQKLYFQEIPLPWTLHKKTIELSPSQKKPAFGVIEPQMDSIALLYKALVVGTRDYVEKNGFKEVIVGISGGIDSALVATIATDALGEHRVHGIFLPTRFSADISREDSFLLAKNLGIDLKELSIEGLFGKYLEELQPFFHNTPFGIAEENLQSRIRGNIVMALSNKFGYLVLTTGNKSEMSTGYATLYGDMAGGFAVIKDVLKTEVYALAHYRNSITPVIPQRILERPPTAELRPDQKDTDTLPPYEILDRLIQGYVEEDLSFEDLCHLSPSPEIVKRVIRLIDTSEYKRRQAPPGIKVSVRAFGKDRRMPITNRFQPTPPDKKS</sequence>
<dbReference type="InterPro" id="IPR036526">
    <property type="entry name" value="C-N_Hydrolase_sf"/>
</dbReference>
<feature type="binding site" evidence="7">
    <location>
        <position position="435"/>
    </location>
    <ligand>
        <name>ATP</name>
        <dbReference type="ChEBI" id="CHEBI:30616"/>
    </ligand>
</feature>
<comment type="similarity">
    <text evidence="9">Belongs to the NAD synthetase family.</text>
</comment>
<keyword evidence="4 7" id="KW-0547">Nucleotide-binding</keyword>
<dbReference type="AlphaFoldDB" id="A0AAX3BFX1"/>
<comment type="pathway">
    <text evidence="1 7 8">Cofactor biosynthesis; NAD(+) biosynthesis; NAD(+) from deamido-NAD(+) (L-Gln route): step 1/1.</text>
</comment>
<dbReference type="InterPro" id="IPR014445">
    <property type="entry name" value="Gln-dep_NAD_synthase"/>
</dbReference>
<proteinExistence type="inferred from homology"/>
<evidence type="ECO:0000256" key="5">
    <source>
        <dbReference type="ARBA" id="ARBA00022840"/>
    </source>
</evidence>
<dbReference type="CDD" id="cd00553">
    <property type="entry name" value="NAD_synthase"/>
    <property type="match status" value="1"/>
</dbReference>
<evidence type="ECO:0000256" key="6">
    <source>
        <dbReference type="ARBA" id="ARBA00023027"/>
    </source>
</evidence>
<keyword evidence="6 7" id="KW-0520">NAD</keyword>
<dbReference type="PIRSF" id="PIRSF006630">
    <property type="entry name" value="NADS_GAT"/>
    <property type="match status" value="1"/>
</dbReference>
<dbReference type="EMBL" id="CP073355">
    <property type="protein sequence ID" value="URA11302.1"/>
    <property type="molecule type" value="Genomic_DNA"/>
</dbReference>
<comment type="function">
    <text evidence="7">Catalyzes the ATP-dependent amidation of deamido-NAD to form NAD. Uses L-glutamine as a nitrogen source.</text>
</comment>
<dbReference type="PROSITE" id="PS50263">
    <property type="entry name" value="CN_HYDROLASE"/>
    <property type="match status" value="1"/>
</dbReference>
<dbReference type="GO" id="GO:0009435">
    <property type="term" value="P:NAD+ biosynthetic process"/>
    <property type="evidence" value="ECO:0007669"/>
    <property type="project" value="UniProtKB-UniRule"/>
</dbReference>
<feature type="binding site" evidence="7">
    <location>
        <position position="550"/>
    </location>
    <ligand>
        <name>deamido-NAD(+)</name>
        <dbReference type="ChEBI" id="CHEBI:58437"/>
        <note>ligand shared between two neighboring subunits</note>
    </ligand>
</feature>
<evidence type="ECO:0000259" key="10">
    <source>
        <dbReference type="PROSITE" id="PS50263"/>
    </source>
</evidence>
<dbReference type="GO" id="GO:0004359">
    <property type="term" value="F:glutaminase activity"/>
    <property type="evidence" value="ECO:0007669"/>
    <property type="project" value="InterPro"/>
</dbReference>
<feature type="active site" description="Proton acceptor; for glutaminase activity" evidence="7">
    <location>
        <position position="44"/>
    </location>
</feature>
<keyword evidence="3 7" id="KW-0436">Ligase</keyword>
<protein>
    <recommendedName>
        <fullName evidence="7 8">Glutamine-dependent NAD(+) synthetase</fullName>
        <ecNumber evidence="7 8">6.3.5.1</ecNumber>
    </recommendedName>
    <alternativeName>
        <fullName evidence="7 8">NAD(+) synthase [glutamine-hydrolyzing]</fullName>
    </alternativeName>
</protein>
<feature type="binding site" evidence="7">
    <location>
        <position position="183"/>
    </location>
    <ligand>
        <name>L-glutamine</name>
        <dbReference type="ChEBI" id="CHEBI:58359"/>
    </ligand>
</feature>
<comment type="catalytic activity">
    <reaction evidence="7 8">
        <text>deamido-NAD(+) + L-glutamine + ATP + H2O = L-glutamate + AMP + diphosphate + NAD(+) + H(+)</text>
        <dbReference type="Rhea" id="RHEA:24384"/>
        <dbReference type="ChEBI" id="CHEBI:15377"/>
        <dbReference type="ChEBI" id="CHEBI:15378"/>
        <dbReference type="ChEBI" id="CHEBI:29985"/>
        <dbReference type="ChEBI" id="CHEBI:30616"/>
        <dbReference type="ChEBI" id="CHEBI:33019"/>
        <dbReference type="ChEBI" id="CHEBI:57540"/>
        <dbReference type="ChEBI" id="CHEBI:58359"/>
        <dbReference type="ChEBI" id="CHEBI:58437"/>
        <dbReference type="ChEBI" id="CHEBI:456215"/>
        <dbReference type="EC" id="6.3.5.1"/>
    </reaction>
</comment>
<dbReference type="Pfam" id="PF02540">
    <property type="entry name" value="NAD_synthase"/>
    <property type="match status" value="1"/>
</dbReference>
<dbReference type="InterPro" id="IPR014729">
    <property type="entry name" value="Rossmann-like_a/b/a_fold"/>
</dbReference>
<evidence type="ECO:0000256" key="9">
    <source>
        <dbReference type="RuleBase" id="RU003811"/>
    </source>
</evidence>
<feature type="binding site" evidence="7">
    <location>
        <position position="440"/>
    </location>
    <ligand>
        <name>deamido-NAD(+)</name>
        <dbReference type="ChEBI" id="CHEBI:58437"/>
        <note>ligand shared between two neighboring subunits</note>
    </ligand>
</feature>
<dbReference type="GO" id="GO:0003952">
    <property type="term" value="F:NAD+ synthase (glutamine-hydrolyzing) activity"/>
    <property type="evidence" value="ECO:0007669"/>
    <property type="project" value="UniProtKB-UniRule"/>
</dbReference>
<dbReference type="InterPro" id="IPR003010">
    <property type="entry name" value="C-N_Hydrolase"/>
</dbReference>
<keyword evidence="12" id="KW-1185">Reference proteome</keyword>
<dbReference type="Pfam" id="PF00795">
    <property type="entry name" value="CN_hydrolase"/>
    <property type="match status" value="1"/>
</dbReference>
<dbReference type="Proteomes" id="UP001056539">
    <property type="component" value="Chromosome"/>
</dbReference>
<dbReference type="FunFam" id="3.40.50.620:FF:000106">
    <property type="entry name" value="Glutamine-dependent NAD(+) synthetase"/>
    <property type="match status" value="1"/>
</dbReference>
<dbReference type="SUPFAM" id="SSF56317">
    <property type="entry name" value="Carbon-nitrogen hydrolase"/>
    <property type="match status" value="1"/>
</dbReference>
<evidence type="ECO:0000256" key="1">
    <source>
        <dbReference type="ARBA" id="ARBA00005188"/>
    </source>
</evidence>
<keyword evidence="5 7" id="KW-0067">ATP-binding</keyword>
<dbReference type="CDD" id="cd07570">
    <property type="entry name" value="GAT_Gln-NAD-synth"/>
    <property type="match status" value="1"/>
</dbReference>
<dbReference type="Gene3D" id="3.60.110.10">
    <property type="entry name" value="Carbon-nitrogen hydrolase"/>
    <property type="match status" value="1"/>
</dbReference>
<dbReference type="EC" id="6.3.5.1" evidence="7 8"/>
<evidence type="ECO:0000256" key="3">
    <source>
        <dbReference type="ARBA" id="ARBA00022598"/>
    </source>
</evidence>
<evidence type="ECO:0000256" key="8">
    <source>
        <dbReference type="PIRNR" id="PIRNR006630"/>
    </source>
</evidence>
<evidence type="ECO:0000256" key="2">
    <source>
        <dbReference type="ARBA" id="ARBA00007145"/>
    </source>
</evidence>
<comment type="similarity">
    <text evidence="2 7 8">In the C-terminal section; belongs to the NAD synthetase family.</text>
</comment>
<evidence type="ECO:0000256" key="4">
    <source>
        <dbReference type="ARBA" id="ARBA00022741"/>
    </source>
</evidence>
<comment type="caution">
    <text evidence="7">Lacks conserved residue(s) required for the propagation of feature annotation.</text>
</comment>
<dbReference type="GO" id="GO:0008795">
    <property type="term" value="F:NAD+ synthase activity"/>
    <property type="evidence" value="ECO:0007669"/>
    <property type="project" value="UniProtKB-UniRule"/>
</dbReference>
<dbReference type="Gene3D" id="3.40.50.620">
    <property type="entry name" value="HUPs"/>
    <property type="match status" value="1"/>
</dbReference>
<evidence type="ECO:0000313" key="12">
    <source>
        <dbReference type="Proteomes" id="UP001056539"/>
    </source>
</evidence>
<dbReference type="GO" id="GO:0005524">
    <property type="term" value="F:ATP binding"/>
    <property type="evidence" value="ECO:0007669"/>
    <property type="project" value="UniProtKB-UniRule"/>
</dbReference>
<dbReference type="GO" id="GO:0005737">
    <property type="term" value="C:cytoplasm"/>
    <property type="evidence" value="ECO:0007669"/>
    <property type="project" value="InterPro"/>
</dbReference>
<feature type="binding site" evidence="7">
    <location>
        <begin position="328"/>
        <end position="335"/>
    </location>
    <ligand>
        <name>ATP</name>
        <dbReference type="ChEBI" id="CHEBI:30616"/>
    </ligand>
</feature>
<reference evidence="11" key="2">
    <citation type="submission" date="2022-06" db="EMBL/GenBank/DDBJ databases">
        <title>Thermospira aquatica gen. nov., sp. nov.</title>
        <authorList>
            <person name="Ben Ali Gam Z."/>
            <person name="Labat M."/>
        </authorList>
    </citation>
    <scope>NUCLEOTIDE SEQUENCE</scope>
    <source>
        <strain evidence="11">F1F22</strain>
    </source>
</reference>
<dbReference type="InterPro" id="IPR022310">
    <property type="entry name" value="NAD/GMP_synthase"/>
</dbReference>
<feature type="active site" description="Nucleophile; for glutaminase activity" evidence="7">
    <location>
        <position position="149"/>
    </location>
</feature>
<dbReference type="KEGG" id="taqu:KDW03_05780"/>
<feature type="active site" description="For glutaminase activity" evidence="7">
    <location>
        <position position="113"/>
    </location>
</feature>